<comment type="caution">
    <text evidence="2">The sequence shown here is derived from an EMBL/GenBank/DDBJ whole genome shotgun (WGS) entry which is preliminary data.</text>
</comment>
<dbReference type="EMBL" id="JAGRRH010000021">
    <property type="protein sequence ID" value="KAG7346931.1"/>
    <property type="molecule type" value="Genomic_DNA"/>
</dbReference>
<protein>
    <submittedName>
        <fullName evidence="2">Uncharacterized protein</fullName>
    </submittedName>
</protein>
<organism evidence="2 3">
    <name type="scientific">Nitzschia inconspicua</name>
    <dbReference type="NCBI Taxonomy" id="303405"/>
    <lineage>
        <taxon>Eukaryota</taxon>
        <taxon>Sar</taxon>
        <taxon>Stramenopiles</taxon>
        <taxon>Ochrophyta</taxon>
        <taxon>Bacillariophyta</taxon>
        <taxon>Bacillariophyceae</taxon>
        <taxon>Bacillariophycidae</taxon>
        <taxon>Bacillariales</taxon>
        <taxon>Bacillariaceae</taxon>
        <taxon>Nitzschia</taxon>
    </lineage>
</organism>
<feature type="compositionally biased region" description="Basic and acidic residues" evidence="1">
    <location>
        <begin position="1"/>
        <end position="17"/>
    </location>
</feature>
<gene>
    <name evidence="2" type="ORF">IV203_006000</name>
</gene>
<feature type="region of interest" description="Disordered" evidence="1">
    <location>
        <begin position="307"/>
        <end position="346"/>
    </location>
</feature>
<proteinExistence type="predicted"/>
<reference evidence="2" key="2">
    <citation type="submission" date="2021-04" db="EMBL/GenBank/DDBJ databases">
        <authorList>
            <person name="Podell S."/>
        </authorList>
    </citation>
    <scope>NUCLEOTIDE SEQUENCE</scope>
    <source>
        <strain evidence="2">Hildebrandi</strain>
    </source>
</reference>
<reference evidence="2" key="1">
    <citation type="journal article" date="2021" name="Sci. Rep.">
        <title>Diploid genomic architecture of Nitzschia inconspicua, an elite biomass production diatom.</title>
        <authorList>
            <person name="Oliver A."/>
            <person name="Podell S."/>
            <person name="Pinowska A."/>
            <person name="Traller J.C."/>
            <person name="Smith S.R."/>
            <person name="McClure R."/>
            <person name="Beliaev A."/>
            <person name="Bohutskyi P."/>
            <person name="Hill E.A."/>
            <person name="Rabines A."/>
            <person name="Zheng H."/>
            <person name="Allen L.Z."/>
            <person name="Kuo A."/>
            <person name="Grigoriev I.V."/>
            <person name="Allen A.E."/>
            <person name="Hazlebeck D."/>
            <person name="Allen E.E."/>
        </authorList>
    </citation>
    <scope>NUCLEOTIDE SEQUENCE</scope>
    <source>
        <strain evidence="2">Hildebrandi</strain>
    </source>
</reference>
<dbReference type="Proteomes" id="UP000693970">
    <property type="component" value="Unassembled WGS sequence"/>
</dbReference>
<feature type="region of interest" description="Disordered" evidence="1">
    <location>
        <begin position="62"/>
        <end position="82"/>
    </location>
</feature>
<evidence type="ECO:0000313" key="3">
    <source>
        <dbReference type="Proteomes" id="UP000693970"/>
    </source>
</evidence>
<dbReference type="AlphaFoldDB" id="A0A9K3PHG2"/>
<accession>A0A9K3PHG2</accession>
<feature type="compositionally biased region" description="Low complexity" evidence="1">
    <location>
        <begin position="321"/>
        <end position="330"/>
    </location>
</feature>
<feature type="compositionally biased region" description="Polar residues" evidence="1">
    <location>
        <begin position="310"/>
        <end position="320"/>
    </location>
</feature>
<evidence type="ECO:0000313" key="2">
    <source>
        <dbReference type="EMBL" id="KAG7346931.1"/>
    </source>
</evidence>
<keyword evidence="3" id="KW-1185">Reference proteome</keyword>
<evidence type="ECO:0000256" key="1">
    <source>
        <dbReference type="SAM" id="MobiDB-lite"/>
    </source>
</evidence>
<sequence length="346" mass="38719">MMKGRKEEPNSWIEKDNLQNPMRDADGAYDGVIVSDDCSDRVRNRHVDTTAVLGAVATASQSVQTKKREMHQPMPDAASASSTKTCRKRVRLAAEHVVVGYVDDVTEGERDNTWWRQDEFDDTKAVVKSMCRRLRSKRRFSDSLSDAYERACTVPYGEHCRNHNGDSKYLSCYTANTLTTTKSAAEDCMTESIASNISGSTGSMDRSSALLETTQSHMLQSKQNLLDLFDDNGPRGLERLSSTPHAFRRQRHLQEVKSAVFMEQARQKESKTSNSELLARQSECATRNSRAFAHWMGVGDAWAAGHHVESTNSGNKSAELSSRSRSPRNNARLKKIEDAAFSSQRL</sequence>
<name>A0A9K3PHG2_9STRA</name>
<feature type="region of interest" description="Disordered" evidence="1">
    <location>
        <begin position="1"/>
        <end position="24"/>
    </location>
</feature>